<evidence type="ECO:0000313" key="3">
    <source>
        <dbReference type="Proteomes" id="UP001275436"/>
    </source>
</evidence>
<keyword evidence="3" id="KW-1185">Reference proteome</keyword>
<evidence type="ECO:0000256" key="1">
    <source>
        <dbReference type="SAM" id="Phobius"/>
    </source>
</evidence>
<feature type="transmembrane region" description="Helical" evidence="1">
    <location>
        <begin position="92"/>
        <end position="109"/>
    </location>
</feature>
<protein>
    <recommendedName>
        <fullName evidence="4">Spore cortex biosynthesis protein YabQ</fullName>
    </recommendedName>
</protein>
<dbReference type="RefSeq" id="WP_017798826.1">
    <property type="nucleotide sequence ID" value="NZ_BSKO01000001.1"/>
</dbReference>
<evidence type="ECO:0008006" key="4">
    <source>
        <dbReference type="Google" id="ProtNLM"/>
    </source>
</evidence>
<reference evidence="2 3" key="1">
    <citation type="submission" date="2023-02" db="EMBL/GenBank/DDBJ databases">
        <title>Oceanobacillus kimchii IFOP_LL358 isolated form Alexandrium catenella lab strain.</title>
        <authorList>
            <person name="Gajardo G."/>
            <person name="Ueki S."/>
            <person name="Maruyama F."/>
        </authorList>
    </citation>
    <scope>NUCLEOTIDE SEQUENCE [LARGE SCALE GENOMIC DNA]</scope>
    <source>
        <strain evidence="2 3">IFOP_LL358</strain>
    </source>
</reference>
<dbReference type="Proteomes" id="UP001275436">
    <property type="component" value="Unassembled WGS sequence"/>
</dbReference>
<organism evidence="2 3">
    <name type="scientific">Oceanobacillus kimchii</name>
    <dbReference type="NCBI Taxonomy" id="746691"/>
    <lineage>
        <taxon>Bacteria</taxon>
        <taxon>Bacillati</taxon>
        <taxon>Bacillota</taxon>
        <taxon>Bacilli</taxon>
        <taxon>Bacillales</taxon>
        <taxon>Bacillaceae</taxon>
        <taxon>Oceanobacillus</taxon>
    </lineage>
</organism>
<sequence length="197" mass="23663">MTLSVQFITMISMVLSGFYLGIIQQTFRRLTTYWRDNAFLTYFLEIGFWLTQAGVIFYVLYRVNAGEVRLYVLLACLLGFSIYQVFAKKPYIRILEVIIRIVSSIYHFIRRLLDKLLLTPFKWIITLIYRMIKTIFGWTITLLLFILNVILAPFIWIGKGIYKIIPDSFKKFLKKIEGFYSKIKNICYRWLQLFRRR</sequence>
<dbReference type="EMBL" id="BSKO01000001">
    <property type="protein sequence ID" value="GLO64283.1"/>
    <property type="molecule type" value="Genomic_DNA"/>
</dbReference>
<feature type="transmembrane region" description="Helical" evidence="1">
    <location>
        <begin position="138"/>
        <end position="162"/>
    </location>
</feature>
<dbReference type="Pfam" id="PF09578">
    <property type="entry name" value="Spore_YabQ"/>
    <property type="match status" value="1"/>
</dbReference>
<dbReference type="NCBIfam" id="TIGR02893">
    <property type="entry name" value="spore_yabQ"/>
    <property type="match status" value="1"/>
</dbReference>
<accession>A0ABQ5TCJ5</accession>
<name>A0ABQ5TCJ5_9BACI</name>
<comment type="caution">
    <text evidence="2">The sequence shown here is derived from an EMBL/GenBank/DDBJ whole genome shotgun (WGS) entry which is preliminary data.</text>
</comment>
<proteinExistence type="predicted"/>
<feature type="transmembrane region" description="Helical" evidence="1">
    <location>
        <begin position="39"/>
        <end position="61"/>
    </location>
</feature>
<feature type="transmembrane region" description="Helical" evidence="1">
    <location>
        <begin position="7"/>
        <end position="27"/>
    </location>
</feature>
<evidence type="ECO:0000313" key="2">
    <source>
        <dbReference type="EMBL" id="GLO64283.1"/>
    </source>
</evidence>
<keyword evidence="1" id="KW-1133">Transmembrane helix</keyword>
<keyword evidence="1" id="KW-0472">Membrane</keyword>
<gene>
    <name evidence="2" type="ORF">MACH08_00670</name>
</gene>
<dbReference type="InterPro" id="IPR019074">
    <property type="entry name" value="YabQ"/>
</dbReference>
<keyword evidence="1" id="KW-0812">Transmembrane</keyword>
<feature type="transmembrane region" description="Helical" evidence="1">
    <location>
        <begin position="68"/>
        <end position="86"/>
    </location>
</feature>